<evidence type="ECO:0000313" key="3">
    <source>
        <dbReference type="Proteomes" id="UP000327118"/>
    </source>
</evidence>
<accession>A0A5N6Z7U0</accession>
<feature type="non-terminal residue" evidence="2">
    <location>
        <position position="67"/>
    </location>
</feature>
<feature type="transmembrane region" description="Helical" evidence="1">
    <location>
        <begin position="7"/>
        <end position="25"/>
    </location>
</feature>
<reference evidence="3" key="1">
    <citation type="submission" date="2019-04" db="EMBL/GenBank/DDBJ databases">
        <title>Friends and foes A comparative genomics studyof 23 Aspergillus species from section Flavi.</title>
        <authorList>
            <consortium name="DOE Joint Genome Institute"/>
            <person name="Kjaerbolling I."/>
            <person name="Vesth T."/>
            <person name="Frisvad J.C."/>
            <person name="Nybo J.L."/>
            <person name="Theobald S."/>
            <person name="Kildgaard S."/>
            <person name="Isbrandt T."/>
            <person name="Kuo A."/>
            <person name="Sato A."/>
            <person name="Lyhne E.K."/>
            <person name="Kogle M.E."/>
            <person name="Wiebenga A."/>
            <person name="Kun R.S."/>
            <person name="Lubbers R.J."/>
            <person name="Makela M.R."/>
            <person name="Barry K."/>
            <person name="Chovatia M."/>
            <person name="Clum A."/>
            <person name="Daum C."/>
            <person name="Haridas S."/>
            <person name="He G."/>
            <person name="LaButti K."/>
            <person name="Lipzen A."/>
            <person name="Mondo S."/>
            <person name="Riley R."/>
            <person name="Salamov A."/>
            <person name="Simmons B.A."/>
            <person name="Magnuson J.K."/>
            <person name="Henrissat B."/>
            <person name="Mortensen U.H."/>
            <person name="Larsen T.O."/>
            <person name="Devries R.P."/>
            <person name="Grigoriev I.V."/>
            <person name="Machida M."/>
            <person name="Baker S.E."/>
            <person name="Andersen M.R."/>
        </authorList>
    </citation>
    <scope>NUCLEOTIDE SEQUENCE [LARGE SCALE GENOMIC DNA]</scope>
    <source>
        <strain evidence="3">CBS 553.77</strain>
    </source>
</reference>
<proteinExistence type="predicted"/>
<sequence>MIPFNWVLCFFSSFLFSFFLSFFWFDPLFLSLYLCVGLSTPVGQSGHAISMTTCTTLLILFMQNMKH</sequence>
<keyword evidence="1" id="KW-0812">Transmembrane</keyword>
<dbReference type="EMBL" id="ML739103">
    <property type="protein sequence ID" value="KAE8353253.1"/>
    <property type="molecule type" value="Genomic_DNA"/>
</dbReference>
<evidence type="ECO:0000313" key="2">
    <source>
        <dbReference type="EMBL" id="KAE8353253.1"/>
    </source>
</evidence>
<keyword evidence="1" id="KW-1133">Transmembrane helix</keyword>
<dbReference type="Proteomes" id="UP000327118">
    <property type="component" value="Unassembled WGS sequence"/>
</dbReference>
<name>A0A5N6Z7U0_9EURO</name>
<evidence type="ECO:0000256" key="1">
    <source>
        <dbReference type="SAM" id="Phobius"/>
    </source>
</evidence>
<protein>
    <submittedName>
        <fullName evidence="2">Uncharacterized protein</fullName>
    </submittedName>
</protein>
<gene>
    <name evidence="2" type="ORF">BDV28DRAFT_133515</name>
</gene>
<dbReference type="AlphaFoldDB" id="A0A5N6Z7U0"/>
<keyword evidence="1" id="KW-0472">Membrane</keyword>
<feature type="transmembrane region" description="Helical" evidence="1">
    <location>
        <begin position="45"/>
        <end position="62"/>
    </location>
</feature>
<organism evidence="2 3">
    <name type="scientific">Aspergillus coremiiformis</name>
    <dbReference type="NCBI Taxonomy" id="138285"/>
    <lineage>
        <taxon>Eukaryota</taxon>
        <taxon>Fungi</taxon>
        <taxon>Dikarya</taxon>
        <taxon>Ascomycota</taxon>
        <taxon>Pezizomycotina</taxon>
        <taxon>Eurotiomycetes</taxon>
        <taxon>Eurotiomycetidae</taxon>
        <taxon>Eurotiales</taxon>
        <taxon>Aspergillaceae</taxon>
        <taxon>Aspergillus</taxon>
        <taxon>Aspergillus subgen. Circumdati</taxon>
    </lineage>
</organism>
<keyword evidence="3" id="KW-1185">Reference proteome</keyword>